<gene>
    <name evidence="1" type="ORF">SDC9_12209</name>
</gene>
<dbReference type="EMBL" id="VSSQ01000032">
    <property type="protein sequence ID" value="MPL66526.1"/>
    <property type="molecule type" value="Genomic_DNA"/>
</dbReference>
<reference evidence="1" key="1">
    <citation type="submission" date="2019-08" db="EMBL/GenBank/DDBJ databases">
        <authorList>
            <person name="Kucharzyk K."/>
            <person name="Murdoch R.W."/>
            <person name="Higgins S."/>
            <person name="Loffler F."/>
        </authorList>
    </citation>
    <scope>NUCLEOTIDE SEQUENCE</scope>
</reference>
<sequence length="44" mass="5191">MFLSEWRIAVPHGRHRTRGGLQYTVYTRQAQKKGDSAWFRIATL</sequence>
<accession>A0A644THU5</accession>
<evidence type="ECO:0000313" key="1">
    <source>
        <dbReference type="EMBL" id="MPL66526.1"/>
    </source>
</evidence>
<protein>
    <submittedName>
        <fullName evidence="1">Uncharacterized protein</fullName>
    </submittedName>
</protein>
<name>A0A644THU5_9ZZZZ</name>
<dbReference type="AlphaFoldDB" id="A0A644THU5"/>
<proteinExistence type="predicted"/>
<organism evidence="1">
    <name type="scientific">bioreactor metagenome</name>
    <dbReference type="NCBI Taxonomy" id="1076179"/>
    <lineage>
        <taxon>unclassified sequences</taxon>
        <taxon>metagenomes</taxon>
        <taxon>ecological metagenomes</taxon>
    </lineage>
</organism>
<comment type="caution">
    <text evidence="1">The sequence shown here is derived from an EMBL/GenBank/DDBJ whole genome shotgun (WGS) entry which is preliminary data.</text>
</comment>